<protein>
    <submittedName>
        <fullName evidence="4">DNA-binding transcriptional MerR regulator</fullName>
    </submittedName>
</protein>
<dbReference type="AlphaFoldDB" id="A0A7Z0D7E0"/>
<keyword evidence="5" id="KW-1185">Reference proteome</keyword>
<gene>
    <name evidence="4" type="ORF">GGQ54_000817</name>
</gene>
<dbReference type="CDD" id="cd04776">
    <property type="entry name" value="HTH_GnyR"/>
    <property type="match status" value="1"/>
</dbReference>
<dbReference type="PROSITE" id="PS50937">
    <property type="entry name" value="HTH_MERR_2"/>
    <property type="match status" value="1"/>
</dbReference>
<organism evidence="4 5">
    <name type="scientific">Naumannella cuiyingiana</name>
    <dbReference type="NCBI Taxonomy" id="1347891"/>
    <lineage>
        <taxon>Bacteria</taxon>
        <taxon>Bacillati</taxon>
        <taxon>Actinomycetota</taxon>
        <taxon>Actinomycetes</taxon>
        <taxon>Propionibacteriales</taxon>
        <taxon>Propionibacteriaceae</taxon>
        <taxon>Naumannella</taxon>
    </lineage>
</organism>
<proteinExistence type="predicted"/>
<dbReference type="EMBL" id="JACBZS010000001">
    <property type="protein sequence ID" value="NYI70257.1"/>
    <property type="molecule type" value="Genomic_DNA"/>
</dbReference>
<dbReference type="RefSeq" id="WP_179444234.1">
    <property type="nucleotide sequence ID" value="NZ_JACBZS010000001.1"/>
</dbReference>
<dbReference type="SMART" id="SM00422">
    <property type="entry name" value="HTH_MERR"/>
    <property type="match status" value="1"/>
</dbReference>
<reference evidence="4 5" key="1">
    <citation type="submission" date="2020-07" db="EMBL/GenBank/DDBJ databases">
        <title>Sequencing the genomes of 1000 actinobacteria strains.</title>
        <authorList>
            <person name="Klenk H.-P."/>
        </authorList>
    </citation>
    <scope>NUCLEOTIDE SEQUENCE [LARGE SCALE GENOMIC DNA]</scope>
    <source>
        <strain evidence="4 5">DSM 103164</strain>
    </source>
</reference>
<evidence type="ECO:0000259" key="3">
    <source>
        <dbReference type="PROSITE" id="PS50937"/>
    </source>
</evidence>
<dbReference type="InterPro" id="IPR000551">
    <property type="entry name" value="MerR-type_HTH_dom"/>
</dbReference>
<dbReference type="Gene3D" id="1.10.1660.10">
    <property type="match status" value="1"/>
</dbReference>
<dbReference type="PANTHER" id="PTHR30204:SF58">
    <property type="entry name" value="HTH-TYPE TRANSCRIPTIONAL REGULATOR YFMP"/>
    <property type="match status" value="1"/>
</dbReference>
<feature type="domain" description="HTH merR-type" evidence="3">
    <location>
        <begin position="5"/>
        <end position="72"/>
    </location>
</feature>
<dbReference type="SUPFAM" id="SSF46955">
    <property type="entry name" value="Putative DNA-binding domain"/>
    <property type="match status" value="1"/>
</dbReference>
<feature type="region of interest" description="Disordered" evidence="2">
    <location>
        <begin position="128"/>
        <end position="148"/>
    </location>
</feature>
<dbReference type="PANTHER" id="PTHR30204">
    <property type="entry name" value="REDOX-CYCLING DRUG-SENSING TRANSCRIPTIONAL ACTIVATOR SOXR"/>
    <property type="match status" value="1"/>
</dbReference>
<evidence type="ECO:0000256" key="1">
    <source>
        <dbReference type="ARBA" id="ARBA00023125"/>
    </source>
</evidence>
<dbReference type="InterPro" id="IPR047057">
    <property type="entry name" value="MerR_fam"/>
</dbReference>
<name>A0A7Z0D7E0_9ACTN</name>
<comment type="caution">
    <text evidence="4">The sequence shown here is derived from an EMBL/GenBank/DDBJ whole genome shotgun (WGS) entry which is preliminary data.</text>
</comment>
<accession>A0A7Z0D7E0</accession>
<dbReference type="GO" id="GO:0003700">
    <property type="term" value="F:DNA-binding transcription factor activity"/>
    <property type="evidence" value="ECO:0007669"/>
    <property type="project" value="InterPro"/>
</dbReference>
<evidence type="ECO:0000313" key="5">
    <source>
        <dbReference type="Proteomes" id="UP000527616"/>
    </source>
</evidence>
<keyword evidence="1 4" id="KW-0238">DNA-binding</keyword>
<dbReference type="GO" id="GO:0003677">
    <property type="term" value="F:DNA binding"/>
    <property type="evidence" value="ECO:0007669"/>
    <property type="project" value="UniProtKB-KW"/>
</dbReference>
<sequence>MAARTWSISELAEEFDTTLRTIRFYEDKGLLAPRREGQRRIYGERERVRLRLVLRGKRLGFALDEIARIVDMYDSAPGEAGQLRYLLAEIAERRAELESRRADIDTTLAELAEVEARCRADLAELGRSGAEVRRVRPAARSGPPRRTR</sequence>
<dbReference type="Proteomes" id="UP000527616">
    <property type="component" value="Unassembled WGS sequence"/>
</dbReference>
<evidence type="ECO:0000313" key="4">
    <source>
        <dbReference type="EMBL" id="NYI70257.1"/>
    </source>
</evidence>
<dbReference type="Pfam" id="PF13411">
    <property type="entry name" value="MerR_1"/>
    <property type="match status" value="1"/>
</dbReference>
<dbReference type="InterPro" id="IPR009061">
    <property type="entry name" value="DNA-bd_dom_put_sf"/>
</dbReference>
<evidence type="ECO:0000256" key="2">
    <source>
        <dbReference type="SAM" id="MobiDB-lite"/>
    </source>
</evidence>